<evidence type="ECO:0000313" key="8">
    <source>
        <dbReference type="EMBL" id="KAK9129668.1"/>
    </source>
</evidence>
<feature type="region of interest" description="Disordered" evidence="6">
    <location>
        <begin position="209"/>
        <end position="233"/>
    </location>
</feature>
<dbReference type="InterPro" id="IPR050655">
    <property type="entry name" value="Plant_B3_domain"/>
</dbReference>
<dbReference type="InterPro" id="IPR003340">
    <property type="entry name" value="B3_DNA-bd"/>
</dbReference>
<dbReference type="SMART" id="SM01019">
    <property type="entry name" value="B3"/>
    <property type="match status" value="1"/>
</dbReference>
<name>A0AAP0P3Z0_9MAGN</name>
<dbReference type="GO" id="GO:0005634">
    <property type="term" value="C:nucleus"/>
    <property type="evidence" value="ECO:0007669"/>
    <property type="project" value="UniProtKB-SubCell"/>
</dbReference>
<organism evidence="8 9">
    <name type="scientific">Stephania japonica</name>
    <dbReference type="NCBI Taxonomy" id="461633"/>
    <lineage>
        <taxon>Eukaryota</taxon>
        <taxon>Viridiplantae</taxon>
        <taxon>Streptophyta</taxon>
        <taxon>Embryophyta</taxon>
        <taxon>Tracheophyta</taxon>
        <taxon>Spermatophyta</taxon>
        <taxon>Magnoliopsida</taxon>
        <taxon>Ranunculales</taxon>
        <taxon>Menispermaceae</taxon>
        <taxon>Menispermoideae</taxon>
        <taxon>Cissampelideae</taxon>
        <taxon>Stephania</taxon>
    </lineage>
</organism>
<accession>A0AAP0P3Z0</accession>
<evidence type="ECO:0000256" key="3">
    <source>
        <dbReference type="ARBA" id="ARBA00023125"/>
    </source>
</evidence>
<reference evidence="8 9" key="1">
    <citation type="submission" date="2024-01" db="EMBL/GenBank/DDBJ databases">
        <title>Genome assemblies of Stephania.</title>
        <authorList>
            <person name="Yang L."/>
        </authorList>
    </citation>
    <scope>NUCLEOTIDE SEQUENCE [LARGE SCALE GENOMIC DNA]</scope>
    <source>
        <strain evidence="8">QJT</strain>
        <tissue evidence="8">Leaf</tissue>
    </source>
</reference>
<proteinExistence type="predicted"/>
<dbReference type="SUPFAM" id="SSF101936">
    <property type="entry name" value="DNA-binding pseudobarrel domain"/>
    <property type="match status" value="2"/>
</dbReference>
<evidence type="ECO:0000313" key="9">
    <source>
        <dbReference type="Proteomes" id="UP001417504"/>
    </source>
</evidence>
<keyword evidence="5" id="KW-0539">Nucleus</keyword>
<dbReference type="PROSITE" id="PS50863">
    <property type="entry name" value="B3"/>
    <property type="match status" value="2"/>
</dbReference>
<evidence type="ECO:0000256" key="6">
    <source>
        <dbReference type="SAM" id="MobiDB-lite"/>
    </source>
</evidence>
<dbReference type="PANTHER" id="PTHR31920:SF132">
    <property type="entry name" value="TF-B3 DOMAIN-CONTAINING PROTEIN"/>
    <property type="match status" value="1"/>
</dbReference>
<dbReference type="AlphaFoldDB" id="A0AAP0P3Z0"/>
<dbReference type="Proteomes" id="UP001417504">
    <property type="component" value="Unassembled WGS sequence"/>
</dbReference>
<evidence type="ECO:0000256" key="4">
    <source>
        <dbReference type="ARBA" id="ARBA00023163"/>
    </source>
</evidence>
<keyword evidence="9" id="KW-1185">Reference proteome</keyword>
<comment type="caution">
    <text evidence="8">The sequence shown here is derived from an EMBL/GenBank/DDBJ whole genome shotgun (WGS) entry which is preliminary data.</text>
</comment>
<protein>
    <recommendedName>
        <fullName evidence="7">TF-B3 domain-containing protein</fullName>
    </recommendedName>
</protein>
<dbReference type="PANTHER" id="PTHR31920">
    <property type="entry name" value="B3 DOMAIN-CONTAINING"/>
    <property type="match status" value="1"/>
</dbReference>
<evidence type="ECO:0000256" key="5">
    <source>
        <dbReference type="ARBA" id="ARBA00023242"/>
    </source>
</evidence>
<keyword evidence="4" id="KW-0804">Transcription</keyword>
<gene>
    <name evidence="8" type="ORF">Sjap_010155</name>
</gene>
<evidence type="ECO:0000259" key="7">
    <source>
        <dbReference type="PROSITE" id="PS50863"/>
    </source>
</evidence>
<keyword evidence="2" id="KW-0805">Transcription regulation</keyword>
<dbReference type="Pfam" id="PF02362">
    <property type="entry name" value="B3"/>
    <property type="match status" value="2"/>
</dbReference>
<feature type="domain" description="TF-B3" evidence="7">
    <location>
        <begin position="111"/>
        <end position="204"/>
    </location>
</feature>
<sequence>MGKKSGRLIRFGDGKTWPVSFVFSGSRVRMVGGWSEYVRDNGLRVGDVCFFELVKAGREIEMKVETARAHKITGNGGHIHALTLLPRDTRPGVDGLHKMTRHIIITNKQNLAKSVQEAAAAPSLLFRVPPSFVEALGGALPEKYTLQGPTGERRVVEVKKSGCQWFFRGGWGPFMEDYSVRYGDILVFTLHGKAVLHFQVYDRNGYLKKSPSSQDGKQVKVEKTPKGARLASE</sequence>
<feature type="domain" description="TF-B3" evidence="7">
    <location>
        <begin position="1"/>
        <end position="68"/>
    </location>
</feature>
<dbReference type="EMBL" id="JBBNAE010000004">
    <property type="protein sequence ID" value="KAK9129668.1"/>
    <property type="molecule type" value="Genomic_DNA"/>
</dbReference>
<comment type="subcellular location">
    <subcellularLocation>
        <location evidence="1">Nucleus</location>
    </subcellularLocation>
</comment>
<dbReference type="CDD" id="cd10017">
    <property type="entry name" value="B3_DNA"/>
    <property type="match status" value="2"/>
</dbReference>
<evidence type="ECO:0000256" key="2">
    <source>
        <dbReference type="ARBA" id="ARBA00023015"/>
    </source>
</evidence>
<dbReference type="InterPro" id="IPR015300">
    <property type="entry name" value="DNA-bd_pseudobarrel_sf"/>
</dbReference>
<keyword evidence="3" id="KW-0238">DNA-binding</keyword>
<evidence type="ECO:0000256" key="1">
    <source>
        <dbReference type="ARBA" id="ARBA00004123"/>
    </source>
</evidence>
<dbReference type="Gene3D" id="2.40.330.10">
    <property type="entry name" value="DNA-binding pseudobarrel domain"/>
    <property type="match status" value="2"/>
</dbReference>
<dbReference type="GO" id="GO:0003677">
    <property type="term" value="F:DNA binding"/>
    <property type="evidence" value="ECO:0007669"/>
    <property type="project" value="UniProtKB-KW"/>
</dbReference>